<dbReference type="EMBL" id="JAVRHM010000001">
    <property type="protein sequence ID" value="MDT0688612.1"/>
    <property type="molecule type" value="Genomic_DNA"/>
</dbReference>
<protein>
    <submittedName>
        <fullName evidence="2">FkbM family methyltransferase</fullName>
    </submittedName>
</protein>
<organism evidence="2 3">
    <name type="scientific">Autumnicola patrickiae</name>
    <dbReference type="NCBI Taxonomy" id="3075591"/>
    <lineage>
        <taxon>Bacteria</taxon>
        <taxon>Pseudomonadati</taxon>
        <taxon>Bacteroidota</taxon>
        <taxon>Flavobacteriia</taxon>
        <taxon>Flavobacteriales</taxon>
        <taxon>Flavobacteriaceae</taxon>
        <taxon>Autumnicola</taxon>
    </lineage>
</organism>
<keyword evidence="3" id="KW-1185">Reference proteome</keyword>
<evidence type="ECO:0000313" key="2">
    <source>
        <dbReference type="EMBL" id="MDT0688612.1"/>
    </source>
</evidence>
<dbReference type="GO" id="GO:0008168">
    <property type="term" value="F:methyltransferase activity"/>
    <property type="evidence" value="ECO:0007669"/>
    <property type="project" value="UniProtKB-KW"/>
</dbReference>
<sequence>MKKGLKNIINLFLQPFRLKLVKENVLIEHIGNKDYAKEYKFILNYPSKNASDYLFYKKLSRSQIKQDLFVLMELDFKRNGYFVEFGATDGLSFSNSFILENEFGWNGILAEPAKCWHSELLKNRGCFIEKDCIWSESGKEFSFNETEKAELSTISGIEIEDNHGPLRNKGKKYNITTISLIDLLDKYNAPPIIDYISIDTEGSEYQILQSFNFKKYKFRVISVEHNYSPVREKIYNLLIENGYCRVHTEFSLFHDWYRLKEEMRV</sequence>
<accession>A0ABU3DY11</accession>
<dbReference type="SUPFAM" id="SSF53335">
    <property type="entry name" value="S-adenosyl-L-methionine-dependent methyltransferases"/>
    <property type="match status" value="1"/>
</dbReference>
<evidence type="ECO:0000259" key="1">
    <source>
        <dbReference type="Pfam" id="PF05050"/>
    </source>
</evidence>
<dbReference type="GO" id="GO:0032259">
    <property type="term" value="P:methylation"/>
    <property type="evidence" value="ECO:0007669"/>
    <property type="project" value="UniProtKB-KW"/>
</dbReference>
<evidence type="ECO:0000313" key="3">
    <source>
        <dbReference type="Proteomes" id="UP001261624"/>
    </source>
</evidence>
<reference evidence="2 3" key="1">
    <citation type="submission" date="2023-09" db="EMBL/GenBank/DDBJ databases">
        <authorList>
            <person name="Rey-Velasco X."/>
        </authorList>
    </citation>
    <scope>NUCLEOTIDE SEQUENCE [LARGE SCALE GENOMIC DNA]</scope>
    <source>
        <strain evidence="2 3">F188</strain>
    </source>
</reference>
<dbReference type="Pfam" id="PF05050">
    <property type="entry name" value="Methyltransf_21"/>
    <property type="match status" value="1"/>
</dbReference>
<proteinExistence type="predicted"/>
<name>A0ABU3DY11_9FLAO</name>
<dbReference type="PANTHER" id="PTHR34009">
    <property type="entry name" value="PROTEIN STAR"/>
    <property type="match status" value="1"/>
</dbReference>
<dbReference type="InterPro" id="IPR006342">
    <property type="entry name" value="FkbM_mtfrase"/>
</dbReference>
<dbReference type="Gene3D" id="3.40.50.150">
    <property type="entry name" value="Vaccinia Virus protein VP39"/>
    <property type="match status" value="1"/>
</dbReference>
<dbReference type="InterPro" id="IPR029063">
    <property type="entry name" value="SAM-dependent_MTases_sf"/>
</dbReference>
<dbReference type="InterPro" id="IPR053202">
    <property type="entry name" value="EGF_Rcpt_Signaling_Reg"/>
</dbReference>
<dbReference type="PANTHER" id="PTHR34009:SF2">
    <property type="entry name" value="PROTEIN STAR"/>
    <property type="match status" value="1"/>
</dbReference>
<keyword evidence="2" id="KW-0808">Transferase</keyword>
<feature type="domain" description="Methyltransferase FkbM" evidence="1">
    <location>
        <begin position="86"/>
        <end position="243"/>
    </location>
</feature>
<gene>
    <name evidence="2" type="ORF">RM549_02380</name>
</gene>
<comment type="caution">
    <text evidence="2">The sequence shown here is derived from an EMBL/GenBank/DDBJ whole genome shotgun (WGS) entry which is preliminary data.</text>
</comment>
<dbReference type="RefSeq" id="WP_311680317.1">
    <property type="nucleotide sequence ID" value="NZ_JAVRHM010000001.1"/>
</dbReference>
<keyword evidence="2" id="KW-0489">Methyltransferase</keyword>
<dbReference type="Proteomes" id="UP001261624">
    <property type="component" value="Unassembled WGS sequence"/>
</dbReference>